<protein>
    <submittedName>
        <fullName evidence="6">DoxX family protein</fullName>
    </submittedName>
</protein>
<dbReference type="EMBL" id="QKSB01000001">
    <property type="protein sequence ID" value="PZE18778.1"/>
    <property type="molecule type" value="Genomic_DNA"/>
</dbReference>
<feature type="transmembrane region" description="Helical" evidence="5">
    <location>
        <begin position="72"/>
        <end position="90"/>
    </location>
</feature>
<evidence type="ECO:0000313" key="6">
    <source>
        <dbReference type="EMBL" id="PZE18778.1"/>
    </source>
</evidence>
<feature type="transmembrane region" description="Helical" evidence="5">
    <location>
        <begin position="9"/>
        <end position="28"/>
    </location>
</feature>
<dbReference type="RefSeq" id="WP_111061679.1">
    <property type="nucleotide sequence ID" value="NZ_JBHUCU010000007.1"/>
</dbReference>
<gene>
    <name evidence="6" type="ORF">DNU06_02815</name>
</gene>
<organism evidence="6 7">
    <name type="scientific">Putridiphycobacter roseus</name>
    <dbReference type="NCBI Taxonomy" id="2219161"/>
    <lineage>
        <taxon>Bacteria</taxon>
        <taxon>Pseudomonadati</taxon>
        <taxon>Bacteroidota</taxon>
        <taxon>Flavobacteriia</taxon>
        <taxon>Flavobacteriales</taxon>
        <taxon>Crocinitomicaceae</taxon>
        <taxon>Putridiphycobacter</taxon>
    </lineage>
</organism>
<dbReference type="InterPro" id="IPR032808">
    <property type="entry name" value="DoxX"/>
</dbReference>
<reference evidence="6 7" key="1">
    <citation type="submission" date="2018-06" db="EMBL/GenBank/DDBJ databases">
        <title>The draft genome sequence of Crocinitomix sp. SM1701.</title>
        <authorList>
            <person name="Zhang X."/>
        </authorList>
    </citation>
    <scope>NUCLEOTIDE SEQUENCE [LARGE SCALE GENOMIC DNA]</scope>
    <source>
        <strain evidence="6 7">SM1701</strain>
    </source>
</reference>
<dbReference type="Pfam" id="PF13564">
    <property type="entry name" value="DoxX_2"/>
    <property type="match status" value="1"/>
</dbReference>
<evidence type="ECO:0000256" key="4">
    <source>
        <dbReference type="ARBA" id="ARBA00023136"/>
    </source>
</evidence>
<proteinExistence type="predicted"/>
<evidence type="ECO:0000256" key="1">
    <source>
        <dbReference type="ARBA" id="ARBA00004141"/>
    </source>
</evidence>
<evidence type="ECO:0000313" key="7">
    <source>
        <dbReference type="Proteomes" id="UP000249248"/>
    </source>
</evidence>
<dbReference type="AlphaFoldDB" id="A0A2W1NVG4"/>
<sequence>MKAIKITRYVSTGLLSALLLMSAGMYIFKNADITELFSALGYPTYIIYPLAVAKILAVIAIWAPKMPTLKEWAYSALFFEFLLAISAHLNVNDGEFGGAVMALILLILSYFTYKKLNA</sequence>
<evidence type="ECO:0000256" key="2">
    <source>
        <dbReference type="ARBA" id="ARBA00022692"/>
    </source>
</evidence>
<evidence type="ECO:0000256" key="5">
    <source>
        <dbReference type="SAM" id="Phobius"/>
    </source>
</evidence>
<keyword evidence="2 5" id="KW-0812">Transmembrane</keyword>
<keyword evidence="4 5" id="KW-0472">Membrane</keyword>
<keyword evidence="3 5" id="KW-1133">Transmembrane helix</keyword>
<feature type="transmembrane region" description="Helical" evidence="5">
    <location>
        <begin position="40"/>
        <end position="63"/>
    </location>
</feature>
<comment type="caution">
    <text evidence="6">The sequence shown here is derived from an EMBL/GenBank/DDBJ whole genome shotgun (WGS) entry which is preliminary data.</text>
</comment>
<feature type="transmembrane region" description="Helical" evidence="5">
    <location>
        <begin position="96"/>
        <end position="113"/>
    </location>
</feature>
<comment type="subcellular location">
    <subcellularLocation>
        <location evidence="1">Membrane</location>
        <topology evidence="1">Multi-pass membrane protein</topology>
    </subcellularLocation>
</comment>
<evidence type="ECO:0000256" key="3">
    <source>
        <dbReference type="ARBA" id="ARBA00022989"/>
    </source>
</evidence>
<name>A0A2W1NVG4_9FLAO</name>
<keyword evidence="7" id="KW-1185">Reference proteome</keyword>
<dbReference type="GO" id="GO:0016020">
    <property type="term" value="C:membrane"/>
    <property type="evidence" value="ECO:0007669"/>
    <property type="project" value="UniProtKB-SubCell"/>
</dbReference>
<dbReference type="Proteomes" id="UP000249248">
    <property type="component" value="Unassembled WGS sequence"/>
</dbReference>
<accession>A0A2W1NVG4</accession>
<dbReference type="OrthoDB" id="7960583at2"/>